<protein>
    <submittedName>
        <fullName evidence="3">Terminase small subunit</fullName>
    </submittedName>
</protein>
<evidence type="ECO:0000256" key="1">
    <source>
        <dbReference type="ARBA" id="ARBA00022612"/>
    </source>
</evidence>
<dbReference type="Pfam" id="PF03592">
    <property type="entry name" value="Terminase_2"/>
    <property type="match status" value="1"/>
</dbReference>
<reference evidence="3 4" key="1">
    <citation type="submission" date="2018-06" db="EMBL/GenBank/DDBJ databases">
        <authorList>
            <person name="Liu Z.-W."/>
        </authorList>
    </citation>
    <scope>NUCLEOTIDE SEQUENCE [LARGE SCALE GENOMIC DNA]</scope>
    <source>
        <strain evidence="3 4">2b14</strain>
    </source>
</reference>
<accession>A0A364RCF4</accession>
<dbReference type="PANTHER" id="PTHR41328">
    <property type="entry name" value="TERMINASE SMALL SUBUNIT-RELATED"/>
    <property type="match status" value="1"/>
</dbReference>
<reference evidence="3 4" key="2">
    <citation type="submission" date="2018-07" db="EMBL/GenBank/DDBJ databases">
        <title>Pontibacter sp. 2b14 genomic sequence and assembly.</title>
        <authorList>
            <person name="Du Z.-J."/>
        </authorList>
    </citation>
    <scope>NUCLEOTIDE SEQUENCE [LARGE SCALE GENOMIC DNA]</scope>
    <source>
        <strain evidence="3 4">2b14</strain>
    </source>
</reference>
<sequence>MEKENLTPKQQRFCLEYMKDCNATAAAIRSGYSEKTANEQGARLLANVSIQQEVQRLQKQVEDKTGIQVKQLVQELAKVAFADMPDLINPETGELKDLKSLSPAQRAAIQEITNHGGKVKVRLHPKLTAIDMLMKHLGGYVTASDLIDKLPPERLDQLVDELLQKLKR</sequence>
<dbReference type="OrthoDB" id="1338457at2"/>
<dbReference type="InterPro" id="IPR052404">
    <property type="entry name" value="SPP1-like_terminase"/>
</dbReference>
<dbReference type="AlphaFoldDB" id="A0A364RCF4"/>
<evidence type="ECO:0000313" key="3">
    <source>
        <dbReference type="EMBL" id="RAU81972.1"/>
    </source>
</evidence>
<gene>
    <name evidence="3" type="ORF">DP923_14935</name>
</gene>
<organism evidence="3 4">
    <name type="scientific">Pontibacter arcticus</name>
    <dbReference type="NCBI Taxonomy" id="2080288"/>
    <lineage>
        <taxon>Bacteria</taxon>
        <taxon>Pseudomonadati</taxon>
        <taxon>Bacteroidota</taxon>
        <taxon>Cytophagia</taxon>
        <taxon>Cytophagales</taxon>
        <taxon>Hymenobacteraceae</taxon>
        <taxon>Pontibacter</taxon>
    </lineage>
</organism>
<dbReference type="EMBL" id="QMDV01000004">
    <property type="protein sequence ID" value="RAU81972.1"/>
    <property type="molecule type" value="Genomic_DNA"/>
</dbReference>
<dbReference type="InterPro" id="IPR038713">
    <property type="entry name" value="Terminase_Gp1_N_sf"/>
</dbReference>
<dbReference type="PANTHER" id="PTHR41328:SF2">
    <property type="entry name" value="TERMINASE SMALL SUBUNIT"/>
    <property type="match status" value="1"/>
</dbReference>
<dbReference type="RefSeq" id="WP_112306650.1">
    <property type="nucleotide sequence ID" value="NZ_QMDV01000004.1"/>
</dbReference>
<comment type="caution">
    <text evidence="3">The sequence shown here is derived from an EMBL/GenBank/DDBJ whole genome shotgun (WGS) entry which is preliminary data.</text>
</comment>
<proteinExistence type="predicted"/>
<evidence type="ECO:0000256" key="2">
    <source>
        <dbReference type="ARBA" id="ARBA00023219"/>
    </source>
</evidence>
<dbReference type="GO" id="GO:0051276">
    <property type="term" value="P:chromosome organization"/>
    <property type="evidence" value="ECO:0007669"/>
    <property type="project" value="InterPro"/>
</dbReference>
<keyword evidence="2" id="KW-0231">Viral genome packaging</keyword>
<dbReference type="Gene3D" id="1.10.10.1400">
    <property type="entry name" value="Terminase, small subunit, N-terminal DNA-binding domain, HTH motif"/>
    <property type="match status" value="1"/>
</dbReference>
<name>A0A364RCF4_9BACT</name>
<keyword evidence="4" id="KW-1185">Reference proteome</keyword>
<evidence type="ECO:0000313" key="4">
    <source>
        <dbReference type="Proteomes" id="UP000251692"/>
    </source>
</evidence>
<dbReference type="InterPro" id="IPR005335">
    <property type="entry name" value="Terminase_ssu"/>
</dbReference>
<dbReference type="Proteomes" id="UP000251692">
    <property type="component" value="Unassembled WGS sequence"/>
</dbReference>
<keyword evidence="1" id="KW-1188">Viral release from host cell</keyword>